<evidence type="ECO:0000256" key="1">
    <source>
        <dbReference type="ARBA" id="ARBA00022801"/>
    </source>
</evidence>
<dbReference type="InterPro" id="IPR051325">
    <property type="entry name" value="Nudix_hydrolase_domain"/>
</dbReference>
<dbReference type="SUPFAM" id="SSF55811">
    <property type="entry name" value="Nudix"/>
    <property type="match status" value="1"/>
</dbReference>
<reference evidence="4" key="1">
    <citation type="submission" date="2019-09" db="EMBL/GenBank/DDBJ databases">
        <title>Characterisation of the sponge microbiome using genome-centric metagenomics.</title>
        <authorList>
            <person name="Engelberts J.P."/>
            <person name="Robbins S.J."/>
            <person name="De Goeij J.M."/>
            <person name="Aranda M."/>
            <person name="Bell S.C."/>
            <person name="Webster N.S."/>
        </authorList>
    </citation>
    <scope>NUCLEOTIDE SEQUENCE</scope>
    <source>
        <strain evidence="4">SB0661_bin_32</strain>
    </source>
</reference>
<keyword evidence="1 2" id="KW-0378">Hydrolase</keyword>
<dbReference type="GO" id="GO:0006167">
    <property type="term" value="P:AMP biosynthetic process"/>
    <property type="evidence" value="ECO:0007669"/>
    <property type="project" value="TreeGrafter"/>
</dbReference>
<dbReference type="GO" id="GO:0004081">
    <property type="term" value="F:bis(5'-nucleosyl)-tetraphosphatase (asymmetrical) activity"/>
    <property type="evidence" value="ECO:0007669"/>
    <property type="project" value="TreeGrafter"/>
</dbReference>
<dbReference type="PRINTS" id="PR00502">
    <property type="entry name" value="NUDIXFAMILY"/>
</dbReference>
<dbReference type="InterPro" id="IPR020476">
    <property type="entry name" value="Nudix_hydrolase"/>
</dbReference>
<accession>A0A6B1D1F1</accession>
<dbReference type="EMBL" id="VXMH01000003">
    <property type="protein sequence ID" value="MYC93399.1"/>
    <property type="molecule type" value="Genomic_DNA"/>
</dbReference>
<dbReference type="PANTHER" id="PTHR21340:SF0">
    <property type="entry name" value="BIS(5'-NUCLEOSYL)-TETRAPHOSPHATASE [ASYMMETRICAL]"/>
    <property type="match status" value="1"/>
</dbReference>
<sequence length="153" mass="17462">MKTIRYKSAGGIVAQRDLLPHLPAAETFLLLLDRPSRGEVRLPKGHIDRGESAEEAALRETREETGFGDLRIIADLGHRTVEFDYKGAHYIREERYFLMELLSPRQIARPPKDAKQFHVLWEPLARAGDRLTFEAERLFVKDAVTALRELPGS</sequence>
<feature type="domain" description="Nudix hydrolase" evidence="3">
    <location>
        <begin position="5"/>
        <end position="145"/>
    </location>
</feature>
<dbReference type="Pfam" id="PF00293">
    <property type="entry name" value="NUDIX"/>
    <property type="match status" value="1"/>
</dbReference>
<dbReference type="PROSITE" id="PS51462">
    <property type="entry name" value="NUDIX"/>
    <property type="match status" value="1"/>
</dbReference>
<gene>
    <name evidence="4" type="ORF">F4X14_00370</name>
</gene>
<comment type="similarity">
    <text evidence="2">Belongs to the Nudix hydrolase family.</text>
</comment>
<protein>
    <submittedName>
        <fullName evidence="4">NUDIX domain-containing protein</fullName>
    </submittedName>
</protein>
<evidence type="ECO:0000259" key="3">
    <source>
        <dbReference type="PROSITE" id="PS51462"/>
    </source>
</evidence>
<dbReference type="PANTHER" id="PTHR21340">
    <property type="entry name" value="DIADENOSINE 5,5-P1,P4-TETRAPHOSPHATE PYROPHOSPHOHYDROLASE MUTT"/>
    <property type="match status" value="1"/>
</dbReference>
<proteinExistence type="inferred from homology"/>
<dbReference type="GO" id="GO:0006754">
    <property type="term" value="P:ATP biosynthetic process"/>
    <property type="evidence" value="ECO:0007669"/>
    <property type="project" value="TreeGrafter"/>
</dbReference>
<comment type="caution">
    <text evidence="4">The sequence shown here is derived from an EMBL/GenBank/DDBJ whole genome shotgun (WGS) entry which is preliminary data.</text>
</comment>
<dbReference type="InterPro" id="IPR000086">
    <property type="entry name" value="NUDIX_hydrolase_dom"/>
</dbReference>
<evidence type="ECO:0000313" key="4">
    <source>
        <dbReference type="EMBL" id="MYC93399.1"/>
    </source>
</evidence>
<dbReference type="InterPro" id="IPR015797">
    <property type="entry name" value="NUDIX_hydrolase-like_dom_sf"/>
</dbReference>
<dbReference type="Gene3D" id="3.90.79.10">
    <property type="entry name" value="Nucleoside Triphosphate Pyrophosphohydrolase"/>
    <property type="match status" value="1"/>
</dbReference>
<organism evidence="4">
    <name type="scientific">Caldilineaceae bacterium SB0661_bin_32</name>
    <dbReference type="NCBI Taxonomy" id="2605255"/>
    <lineage>
        <taxon>Bacteria</taxon>
        <taxon>Bacillati</taxon>
        <taxon>Chloroflexota</taxon>
        <taxon>Caldilineae</taxon>
        <taxon>Caldilineales</taxon>
        <taxon>Caldilineaceae</taxon>
    </lineage>
</organism>
<dbReference type="InterPro" id="IPR020084">
    <property type="entry name" value="NUDIX_hydrolase_CS"/>
</dbReference>
<dbReference type="AlphaFoldDB" id="A0A6B1D1F1"/>
<evidence type="ECO:0000256" key="2">
    <source>
        <dbReference type="RuleBase" id="RU003476"/>
    </source>
</evidence>
<dbReference type="PROSITE" id="PS00893">
    <property type="entry name" value="NUDIX_BOX"/>
    <property type="match status" value="1"/>
</dbReference>
<name>A0A6B1D1F1_9CHLR</name>